<comment type="caution">
    <text evidence="1">The sequence shown here is derived from an EMBL/GenBank/DDBJ whole genome shotgun (WGS) entry which is preliminary data.</text>
</comment>
<gene>
    <name evidence="1" type="ORF">AVEN_107524_1</name>
</gene>
<dbReference type="AlphaFoldDB" id="A0A4Y2NI39"/>
<dbReference type="EMBL" id="BGPR01009007">
    <property type="protein sequence ID" value="GBN37376.1"/>
    <property type="molecule type" value="Genomic_DNA"/>
</dbReference>
<reference evidence="1 2" key="1">
    <citation type="journal article" date="2019" name="Sci. Rep.">
        <title>Orb-weaving spider Araneus ventricosus genome elucidates the spidroin gene catalogue.</title>
        <authorList>
            <person name="Kono N."/>
            <person name="Nakamura H."/>
            <person name="Ohtoshi R."/>
            <person name="Moran D.A.P."/>
            <person name="Shinohara A."/>
            <person name="Yoshida Y."/>
            <person name="Fujiwara M."/>
            <person name="Mori M."/>
            <person name="Tomita M."/>
            <person name="Arakawa K."/>
        </authorList>
    </citation>
    <scope>NUCLEOTIDE SEQUENCE [LARGE SCALE GENOMIC DNA]</scope>
</reference>
<evidence type="ECO:0000313" key="2">
    <source>
        <dbReference type="Proteomes" id="UP000499080"/>
    </source>
</evidence>
<accession>A0A4Y2NI39</accession>
<evidence type="ECO:0008006" key="3">
    <source>
        <dbReference type="Google" id="ProtNLM"/>
    </source>
</evidence>
<dbReference type="Proteomes" id="UP000499080">
    <property type="component" value="Unassembled WGS sequence"/>
</dbReference>
<sequence length="154" mass="18004">MTTPDYTIWGLGVSVDKTWIVPYCRLLPKIVNGHINVEYFNSVKFVKYVCTYANKGSDTAVFEFASGKNDLNEIHQYQMRRYICCNEVWRRLKFLIHDRHPGVIHLSFHLENGQKLYFTTANTIQRAQVPEETTLTSFFILCSQDEFARTLLLN</sequence>
<dbReference type="OrthoDB" id="8121869at2759"/>
<keyword evidence="2" id="KW-1185">Reference proteome</keyword>
<protein>
    <recommendedName>
        <fullName evidence="3">Helitron helicase-like domain-containing protein</fullName>
    </recommendedName>
</protein>
<evidence type="ECO:0000313" key="1">
    <source>
        <dbReference type="EMBL" id="GBN37376.1"/>
    </source>
</evidence>
<proteinExistence type="predicted"/>
<name>A0A4Y2NI39_ARAVE</name>
<organism evidence="1 2">
    <name type="scientific">Araneus ventricosus</name>
    <name type="common">Orbweaver spider</name>
    <name type="synonym">Epeira ventricosa</name>
    <dbReference type="NCBI Taxonomy" id="182803"/>
    <lineage>
        <taxon>Eukaryota</taxon>
        <taxon>Metazoa</taxon>
        <taxon>Ecdysozoa</taxon>
        <taxon>Arthropoda</taxon>
        <taxon>Chelicerata</taxon>
        <taxon>Arachnida</taxon>
        <taxon>Araneae</taxon>
        <taxon>Araneomorphae</taxon>
        <taxon>Entelegynae</taxon>
        <taxon>Araneoidea</taxon>
        <taxon>Araneidae</taxon>
        <taxon>Araneus</taxon>
    </lineage>
</organism>